<feature type="compositionally biased region" description="Pro residues" evidence="3">
    <location>
        <begin position="1"/>
        <end position="12"/>
    </location>
</feature>
<dbReference type="PRINTS" id="PR00080">
    <property type="entry name" value="SDRFAMILY"/>
</dbReference>
<evidence type="ECO:0000256" key="3">
    <source>
        <dbReference type="SAM" id="MobiDB-lite"/>
    </source>
</evidence>
<proteinExistence type="inferred from homology"/>
<name>A0ABN6UL38_9GAMM</name>
<dbReference type="PRINTS" id="PR00081">
    <property type="entry name" value="GDHRDH"/>
</dbReference>
<dbReference type="EMBL" id="AP027041">
    <property type="protein sequence ID" value="BDU17064.1"/>
    <property type="molecule type" value="Genomic_DNA"/>
</dbReference>
<dbReference type="Proteomes" id="UP001317822">
    <property type="component" value="Chromosome"/>
</dbReference>
<feature type="compositionally biased region" description="Basic and acidic residues" evidence="3">
    <location>
        <begin position="23"/>
        <end position="36"/>
    </location>
</feature>
<keyword evidence="2" id="KW-0560">Oxidoreductase</keyword>
<evidence type="ECO:0000313" key="4">
    <source>
        <dbReference type="EMBL" id="BDU17064.1"/>
    </source>
</evidence>
<feature type="region of interest" description="Disordered" evidence="3">
    <location>
        <begin position="1"/>
        <end position="36"/>
    </location>
</feature>
<dbReference type="SUPFAM" id="SSF51735">
    <property type="entry name" value="NAD(P)-binding Rossmann-fold domains"/>
    <property type="match status" value="1"/>
</dbReference>
<accession>A0ABN6UL38</accession>
<dbReference type="InterPro" id="IPR020904">
    <property type="entry name" value="Sc_DH/Rdtase_CS"/>
</dbReference>
<dbReference type="InterPro" id="IPR036291">
    <property type="entry name" value="NAD(P)-bd_dom_sf"/>
</dbReference>
<dbReference type="RefSeq" id="WP_281779029.1">
    <property type="nucleotide sequence ID" value="NZ_AP027041.1"/>
</dbReference>
<evidence type="ECO:0000313" key="5">
    <source>
        <dbReference type="Proteomes" id="UP001317822"/>
    </source>
</evidence>
<protein>
    <submittedName>
        <fullName evidence="4">SDR family oxidoreductase</fullName>
    </submittedName>
</protein>
<dbReference type="InterPro" id="IPR002347">
    <property type="entry name" value="SDR_fam"/>
</dbReference>
<evidence type="ECO:0000256" key="2">
    <source>
        <dbReference type="ARBA" id="ARBA00023002"/>
    </source>
</evidence>
<dbReference type="PANTHER" id="PTHR48107:SF16">
    <property type="entry name" value="NADPH-DEPENDENT ALDEHYDE REDUCTASE 1, CHLOROPLASTIC"/>
    <property type="match status" value="1"/>
</dbReference>
<reference evidence="4 5" key="1">
    <citation type="journal article" date="2023" name="Int. J. Syst. Evol. Microbiol.">
        <title>Physiological and genomic analyses of cobalamin (vitamin B12)-auxotrophy of Lysobacter auxotrophicus sp. nov., a methionine-auxotrophic chitinolytic bacterium isolated from chitin-treated soil.</title>
        <authorList>
            <person name="Saito A."/>
            <person name="Dohra H."/>
            <person name="Hamada M."/>
            <person name="Moriuchi R."/>
            <person name="Kotsuchibashi Y."/>
            <person name="Mori K."/>
        </authorList>
    </citation>
    <scope>NUCLEOTIDE SEQUENCE [LARGE SCALE GENOMIC DNA]</scope>
    <source>
        <strain evidence="4 5">5-21a</strain>
    </source>
</reference>
<organism evidence="4 5">
    <name type="scientific">Lysobacter auxotrophicus</name>
    <dbReference type="NCBI Taxonomy" id="2992573"/>
    <lineage>
        <taxon>Bacteria</taxon>
        <taxon>Pseudomonadati</taxon>
        <taxon>Pseudomonadota</taxon>
        <taxon>Gammaproteobacteria</taxon>
        <taxon>Lysobacterales</taxon>
        <taxon>Lysobacteraceae</taxon>
        <taxon>Lysobacter</taxon>
    </lineage>
</organism>
<evidence type="ECO:0000256" key="1">
    <source>
        <dbReference type="ARBA" id="ARBA00006484"/>
    </source>
</evidence>
<dbReference type="PROSITE" id="PS00061">
    <property type="entry name" value="ADH_SHORT"/>
    <property type="match status" value="1"/>
</dbReference>
<sequence length="288" mass="30813">MAVPDYPRPPFKPQQQSFPGKTAKMDPRPDHGEESYVGHGLLKGKKALITGGDSGIGAAVAIAYAREGADVAIVHLPTEEHDAAQVLEQIRQAGVEGVAYACDISDPQQAESMIAEAAKTFGRIDVLVNNAAYQQYYEKLEEITLEEWKKHFDTNVHAPFNLVRLALPHMREGASIINTASVQSKKPSPNILPYASTKGAIANLTLGLAGLLAEKNIRVNAVLPGPIWTPFIPAGMDEEEVKHFGESVPFKRPGQPAELASAYVMLAADTASYTSGALLTVAGGAPMF</sequence>
<keyword evidence="5" id="KW-1185">Reference proteome</keyword>
<comment type="similarity">
    <text evidence="1">Belongs to the short-chain dehydrogenases/reductases (SDR) family.</text>
</comment>
<dbReference type="Pfam" id="PF13561">
    <property type="entry name" value="adh_short_C2"/>
    <property type="match status" value="1"/>
</dbReference>
<gene>
    <name evidence="4" type="ORF">LA521A_22650</name>
</gene>
<dbReference type="PANTHER" id="PTHR48107">
    <property type="entry name" value="NADPH-DEPENDENT ALDEHYDE REDUCTASE-LIKE PROTEIN, CHLOROPLASTIC-RELATED"/>
    <property type="match status" value="1"/>
</dbReference>
<dbReference type="Gene3D" id="3.40.50.720">
    <property type="entry name" value="NAD(P)-binding Rossmann-like Domain"/>
    <property type="match status" value="1"/>
</dbReference>